<evidence type="ECO:0008006" key="4">
    <source>
        <dbReference type="Google" id="ProtNLM"/>
    </source>
</evidence>
<keyword evidence="1" id="KW-0472">Membrane</keyword>
<reference evidence="2 3" key="1">
    <citation type="journal article" date="2013" name="Genome Announc.">
        <title>Complete Genome of Bacillus pumilus Siphophage Blastoid.</title>
        <authorList>
            <person name="Mash S.J."/>
            <person name="Minahan N.T."/>
            <person name="Chamakura K.R."/>
            <person name="Kuty Everett G.F."/>
        </authorList>
    </citation>
    <scope>NUCLEOTIDE SEQUENCE [LARGE SCALE GENOMIC DNA]</scope>
</reference>
<evidence type="ECO:0000313" key="3">
    <source>
        <dbReference type="Proteomes" id="UP000017645"/>
    </source>
</evidence>
<dbReference type="KEGG" id="vg:17960456"/>
<feature type="transmembrane region" description="Helical" evidence="1">
    <location>
        <begin position="28"/>
        <end position="49"/>
    </location>
</feature>
<keyword evidence="1" id="KW-0812">Transmembrane</keyword>
<gene>
    <name evidence="2" type="ORF">Blastoid_66</name>
</gene>
<feature type="transmembrane region" description="Helical" evidence="1">
    <location>
        <begin position="5"/>
        <end position="22"/>
    </location>
</feature>
<proteinExistence type="predicted"/>
<protein>
    <recommendedName>
        <fullName evidence="4">Transmembrane protein</fullName>
    </recommendedName>
</protein>
<dbReference type="Proteomes" id="UP000017645">
    <property type="component" value="Segment"/>
</dbReference>
<sequence>MVWYLIYFLSLFGLVWGIYGFLTETKKLGATIFLCGAGISFIIMMFVLLM</sequence>
<keyword evidence="3" id="KW-1185">Reference proteome</keyword>
<dbReference type="GeneID" id="17960456"/>
<keyword evidence="1" id="KW-1133">Transmembrane helix</keyword>
<evidence type="ECO:0000313" key="2">
    <source>
        <dbReference type="EMBL" id="AGY46865.1"/>
    </source>
</evidence>
<accession>U5PSD1</accession>
<dbReference type="RefSeq" id="YP_008771889.1">
    <property type="nucleotide sequence ID" value="NC_022773.1"/>
</dbReference>
<organism evidence="2 3">
    <name type="scientific">Bacillus phage Blastoid</name>
    <dbReference type="NCBI Taxonomy" id="2880540"/>
    <lineage>
        <taxon>Viruses</taxon>
        <taxon>Duplodnaviria</taxon>
        <taxon>Heunggongvirae</taxon>
        <taxon>Uroviricota</taxon>
        <taxon>Caudoviricetes</taxon>
        <taxon>Ehrlichviridae</taxon>
        <taxon>Andromedavirus</taxon>
        <taxon>Andromedavirus blastoid</taxon>
    </lineage>
</organism>
<dbReference type="EMBL" id="KF669648">
    <property type="protein sequence ID" value="AGY46865.1"/>
    <property type="molecule type" value="Genomic_DNA"/>
</dbReference>
<evidence type="ECO:0000256" key="1">
    <source>
        <dbReference type="SAM" id="Phobius"/>
    </source>
</evidence>
<name>U5PSD1_9CAUD</name>